<comment type="caution">
    <text evidence="3">The sequence shown here is derived from an EMBL/GenBank/DDBJ whole genome shotgun (WGS) entry which is preliminary data.</text>
</comment>
<name>A0A2J8AFW1_9CHLO</name>
<dbReference type="Pfam" id="PF01218">
    <property type="entry name" value="Coprogen_oxidas"/>
    <property type="match status" value="1"/>
</dbReference>
<dbReference type="SUPFAM" id="SSF102886">
    <property type="entry name" value="Coproporphyrinogen III oxidase"/>
    <property type="match status" value="1"/>
</dbReference>
<dbReference type="PANTHER" id="PTHR10755:SF3">
    <property type="entry name" value="COPROPORPHYRINOGEN OXIDASE"/>
    <property type="match status" value="1"/>
</dbReference>
<dbReference type="PANTHER" id="PTHR10755">
    <property type="entry name" value="COPROPORPHYRINOGEN III OXIDASE, MITOCHONDRIAL"/>
    <property type="match status" value="1"/>
</dbReference>
<organism evidence="3 4">
    <name type="scientific">Tetrabaena socialis</name>
    <dbReference type="NCBI Taxonomy" id="47790"/>
    <lineage>
        <taxon>Eukaryota</taxon>
        <taxon>Viridiplantae</taxon>
        <taxon>Chlorophyta</taxon>
        <taxon>core chlorophytes</taxon>
        <taxon>Chlorophyceae</taxon>
        <taxon>CS clade</taxon>
        <taxon>Chlamydomonadales</taxon>
        <taxon>Tetrabaenaceae</taxon>
        <taxon>Tetrabaena</taxon>
    </lineage>
</organism>
<keyword evidence="4" id="KW-1185">Reference proteome</keyword>
<proteinExistence type="predicted"/>
<dbReference type="GO" id="GO:0005737">
    <property type="term" value="C:cytoplasm"/>
    <property type="evidence" value="ECO:0007669"/>
    <property type="project" value="TreeGrafter"/>
</dbReference>
<dbReference type="GO" id="GO:0004109">
    <property type="term" value="F:coproporphyrinogen oxidase activity"/>
    <property type="evidence" value="ECO:0007669"/>
    <property type="project" value="UniProtKB-EC"/>
</dbReference>
<evidence type="ECO:0000313" key="3">
    <source>
        <dbReference type="EMBL" id="PNH11399.1"/>
    </source>
</evidence>
<dbReference type="NCBIfam" id="NF003727">
    <property type="entry name" value="PRK05330.1"/>
    <property type="match status" value="1"/>
</dbReference>
<dbReference type="EMBL" id="PGGS01000030">
    <property type="protein sequence ID" value="PNH11399.1"/>
    <property type="molecule type" value="Genomic_DNA"/>
</dbReference>
<sequence>MLQRHQWSRPGARVVRGGPVGQHRPLRRGPLLPCAAASAPARAATTFDTFVEYILDLQSRIIATGESLELGKKQFVVDRWERQPGNPNAGYGVTCVLEGGEVLEKAAVNISVLRGTLTAARAGAMSSRGRGSIDPAGGQAYAAAALSLVFHSAHPLIPTLRADVRLFQVADEAWYGGGCDLTPSYVDEADATDFHRFWKAVCDNYKPSLYGELKEWCDRYFYIPARKEHRGVGGLFFDDLSSAEAGYDVEAFVRQVGDGILDSWTPLVQRRRGTPFTEEQRQWQLLRRGRYLEFNLLYDRGVKFGLDGGRFESIMVSAPPLIAWKYNVTPLPGSPEDETLAVLRTPREWV</sequence>
<evidence type="ECO:0000313" key="4">
    <source>
        <dbReference type="Proteomes" id="UP000236333"/>
    </source>
</evidence>
<feature type="region of interest" description="Disordered" evidence="2">
    <location>
        <begin position="1"/>
        <end position="20"/>
    </location>
</feature>
<dbReference type="UniPathway" id="UPA00251">
    <property type="reaction ID" value="UER00322"/>
</dbReference>
<accession>A0A2J8AFW1</accession>
<gene>
    <name evidence="3" type="ORF">TSOC_001801</name>
</gene>
<dbReference type="Proteomes" id="UP000236333">
    <property type="component" value="Unassembled WGS sequence"/>
</dbReference>
<dbReference type="Gene3D" id="3.40.1500.10">
    <property type="entry name" value="Coproporphyrinogen III oxidase, aerobic"/>
    <property type="match status" value="1"/>
</dbReference>
<dbReference type="AlphaFoldDB" id="A0A2J8AFW1"/>
<evidence type="ECO:0000256" key="1">
    <source>
        <dbReference type="ARBA" id="ARBA00049102"/>
    </source>
</evidence>
<dbReference type="InterPro" id="IPR001260">
    <property type="entry name" value="Coprogen_oxidase_aer"/>
</dbReference>
<dbReference type="FunFam" id="3.40.1500.10:FF:000014">
    <property type="entry name" value="Coproporphyrinogen III oxidase"/>
    <property type="match status" value="1"/>
</dbReference>
<dbReference type="InterPro" id="IPR036406">
    <property type="entry name" value="Coprogen_oxidase_aer_sf"/>
</dbReference>
<dbReference type="PIRSF" id="PIRSF000166">
    <property type="entry name" value="Coproporphyri_ox"/>
    <property type="match status" value="1"/>
</dbReference>
<dbReference type="PRINTS" id="PR00073">
    <property type="entry name" value="COPRGNOXDASE"/>
</dbReference>
<protein>
    <submittedName>
        <fullName evidence="3">Coproporphyrinogen-III oxidase</fullName>
    </submittedName>
</protein>
<dbReference type="GO" id="GO:0006782">
    <property type="term" value="P:protoporphyrinogen IX biosynthetic process"/>
    <property type="evidence" value="ECO:0007669"/>
    <property type="project" value="UniProtKB-UniPathway"/>
</dbReference>
<comment type="catalytic activity">
    <reaction evidence="1">
        <text>coproporphyrinogen III + O2 + 2 H(+) = protoporphyrinogen IX + 2 CO2 + 2 H2O</text>
        <dbReference type="Rhea" id="RHEA:18257"/>
        <dbReference type="ChEBI" id="CHEBI:15377"/>
        <dbReference type="ChEBI" id="CHEBI:15378"/>
        <dbReference type="ChEBI" id="CHEBI:15379"/>
        <dbReference type="ChEBI" id="CHEBI:16526"/>
        <dbReference type="ChEBI" id="CHEBI:57307"/>
        <dbReference type="ChEBI" id="CHEBI:57309"/>
        <dbReference type="EC" id="1.3.3.3"/>
    </reaction>
</comment>
<evidence type="ECO:0000256" key="2">
    <source>
        <dbReference type="SAM" id="MobiDB-lite"/>
    </source>
</evidence>
<reference evidence="3 4" key="1">
    <citation type="journal article" date="2017" name="Mol. Biol. Evol.">
        <title>The 4-celled Tetrabaena socialis nuclear genome reveals the essential components for genetic control of cell number at the origin of multicellularity in the volvocine lineage.</title>
        <authorList>
            <person name="Featherston J."/>
            <person name="Arakaki Y."/>
            <person name="Hanschen E.R."/>
            <person name="Ferris P.J."/>
            <person name="Michod R.E."/>
            <person name="Olson B.J.S.C."/>
            <person name="Nozaki H."/>
            <person name="Durand P.M."/>
        </authorList>
    </citation>
    <scope>NUCLEOTIDE SEQUENCE [LARGE SCALE GENOMIC DNA]</scope>
    <source>
        <strain evidence="3 4">NIES-571</strain>
    </source>
</reference>
<dbReference type="OrthoDB" id="15318at2759"/>